<keyword evidence="4 6" id="KW-0472">Membrane</keyword>
<dbReference type="OrthoDB" id="9255971at2"/>
<keyword evidence="2 6" id="KW-0812">Transmembrane</keyword>
<dbReference type="KEGG" id="orz:FNH13_00985"/>
<evidence type="ECO:0000259" key="7">
    <source>
        <dbReference type="Pfam" id="PF01061"/>
    </source>
</evidence>
<dbReference type="EMBL" id="CP041616">
    <property type="protein sequence ID" value="QDO87069.1"/>
    <property type="molecule type" value="Genomic_DNA"/>
</dbReference>
<dbReference type="GO" id="GO:0140359">
    <property type="term" value="F:ABC-type transporter activity"/>
    <property type="evidence" value="ECO:0007669"/>
    <property type="project" value="InterPro"/>
</dbReference>
<keyword evidence="3 6" id="KW-1133">Transmembrane helix</keyword>
<feature type="transmembrane region" description="Helical" evidence="6">
    <location>
        <begin position="102"/>
        <end position="122"/>
    </location>
</feature>
<feature type="transmembrane region" description="Helical" evidence="6">
    <location>
        <begin position="172"/>
        <end position="191"/>
    </location>
</feature>
<dbReference type="InterPro" id="IPR000412">
    <property type="entry name" value="ABC_2_transport"/>
</dbReference>
<dbReference type="GO" id="GO:0046677">
    <property type="term" value="P:response to antibiotic"/>
    <property type="evidence" value="ECO:0007669"/>
    <property type="project" value="UniProtKB-KW"/>
</dbReference>
<feature type="transmembrane region" description="Helical" evidence="6">
    <location>
        <begin position="23"/>
        <end position="43"/>
    </location>
</feature>
<keyword evidence="5" id="KW-0046">Antibiotic resistance</keyword>
<dbReference type="GO" id="GO:0043190">
    <property type="term" value="C:ATP-binding cassette (ABC) transporter complex"/>
    <property type="evidence" value="ECO:0007669"/>
    <property type="project" value="InterPro"/>
</dbReference>
<feature type="domain" description="ABC-2 type transporter transmembrane" evidence="7">
    <location>
        <begin position="6"/>
        <end position="210"/>
    </location>
</feature>
<keyword evidence="9" id="KW-1185">Reference proteome</keyword>
<name>A0A516G6C5_9MICO</name>
<protein>
    <submittedName>
        <fullName evidence="8">ABC transporter permease</fullName>
    </submittedName>
</protein>
<reference evidence="8 9" key="1">
    <citation type="submission" date="2019-07" db="EMBL/GenBank/DDBJ databases">
        <title>complete genome sequencing of Ornithinimicrobium sp. H23M54.</title>
        <authorList>
            <person name="Bae J.-W."/>
            <person name="Lee S.-Y."/>
        </authorList>
    </citation>
    <scope>NUCLEOTIDE SEQUENCE [LARGE SCALE GENOMIC DNA]</scope>
    <source>
        <strain evidence="8 9">H23M54</strain>
    </source>
</reference>
<evidence type="ECO:0000256" key="5">
    <source>
        <dbReference type="ARBA" id="ARBA00023251"/>
    </source>
</evidence>
<dbReference type="RefSeq" id="WP_143781728.1">
    <property type="nucleotide sequence ID" value="NZ_CP041616.1"/>
</dbReference>
<sequence length="257" mass="27867">MGLDVFVAGWRMQLQSMRNNPDWFLALILAPLQTVVFVTIFQHAGRGDLTSYGVLAPALIALWGMSLQTSGELITRERENGSLEGLLAAPGRFDLLMLGRTSVVTGLSLMAFVECWLVGWLLTGDLLVIAHPALFTAAVVVTAVAMTGWAGVMASVFVLARSARTFQNSLSYPFYVLGGVLVPVALLPEWLQPLTRLVFLSWSSDLFRDSLAAQPVEDPLLRLAAIVVLGAAGYVLSHRLLHRALRRARTTGSLAHA</sequence>
<evidence type="ECO:0000256" key="2">
    <source>
        <dbReference type="ARBA" id="ARBA00022692"/>
    </source>
</evidence>
<feature type="transmembrane region" description="Helical" evidence="6">
    <location>
        <begin position="220"/>
        <end position="237"/>
    </location>
</feature>
<evidence type="ECO:0000313" key="8">
    <source>
        <dbReference type="EMBL" id="QDO87069.1"/>
    </source>
</evidence>
<evidence type="ECO:0000256" key="3">
    <source>
        <dbReference type="ARBA" id="ARBA00022989"/>
    </source>
</evidence>
<organism evidence="8 9">
    <name type="scientific">Ornithinimicrobium ciconiae</name>
    <dbReference type="NCBI Taxonomy" id="2594265"/>
    <lineage>
        <taxon>Bacteria</taxon>
        <taxon>Bacillati</taxon>
        <taxon>Actinomycetota</taxon>
        <taxon>Actinomycetes</taxon>
        <taxon>Micrococcales</taxon>
        <taxon>Ornithinimicrobiaceae</taxon>
        <taxon>Ornithinimicrobium</taxon>
    </lineage>
</organism>
<evidence type="ECO:0000256" key="1">
    <source>
        <dbReference type="ARBA" id="ARBA00004141"/>
    </source>
</evidence>
<dbReference type="PANTHER" id="PTHR43229">
    <property type="entry name" value="NODULATION PROTEIN J"/>
    <property type="match status" value="1"/>
</dbReference>
<dbReference type="InterPro" id="IPR013525">
    <property type="entry name" value="ABC2_TM"/>
</dbReference>
<dbReference type="PANTHER" id="PTHR43229:SF2">
    <property type="entry name" value="NODULATION PROTEIN J"/>
    <property type="match status" value="1"/>
</dbReference>
<evidence type="ECO:0000256" key="6">
    <source>
        <dbReference type="SAM" id="Phobius"/>
    </source>
</evidence>
<dbReference type="Pfam" id="PF01061">
    <property type="entry name" value="ABC2_membrane"/>
    <property type="match status" value="1"/>
</dbReference>
<dbReference type="InterPro" id="IPR051784">
    <property type="entry name" value="Nod_factor_ABC_transporter"/>
</dbReference>
<feature type="transmembrane region" description="Helical" evidence="6">
    <location>
        <begin position="134"/>
        <end position="160"/>
    </location>
</feature>
<dbReference type="PIRSF" id="PIRSF006648">
    <property type="entry name" value="DrrB"/>
    <property type="match status" value="1"/>
</dbReference>
<dbReference type="Proteomes" id="UP000315395">
    <property type="component" value="Chromosome"/>
</dbReference>
<evidence type="ECO:0000313" key="9">
    <source>
        <dbReference type="Proteomes" id="UP000315395"/>
    </source>
</evidence>
<dbReference type="AlphaFoldDB" id="A0A516G6C5"/>
<comment type="subcellular location">
    <subcellularLocation>
        <location evidence="1">Membrane</location>
        <topology evidence="1">Multi-pass membrane protein</topology>
    </subcellularLocation>
</comment>
<proteinExistence type="predicted"/>
<gene>
    <name evidence="8" type="ORF">FNH13_00985</name>
</gene>
<accession>A0A516G6C5</accession>
<evidence type="ECO:0000256" key="4">
    <source>
        <dbReference type="ARBA" id="ARBA00023136"/>
    </source>
</evidence>